<dbReference type="AlphaFoldDB" id="A0AAW5TT54"/>
<evidence type="ECO:0000313" key="2">
    <source>
        <dbReference type="Proteomes" id="UP001207687"/>
    </source>
</evidence>
<name>A0AAW5TT54_9LACT</name>
<sequence>MKKAVETLSFLEADILKTYKNVKEVEEKSSYCVLSTEKELYESNSEYKQIIDEWEGLQKEISPKVLDLYRKVLALRAEWILKE</sequence>
<dbReference type="EMBL" id="JAOQNN010000002">
    <property type="protein sequence ID" value="MCW2281957.1"/>
    <property type="molecule type" value="Genomic_DNA"/>
</dbReference>
<protein>
    <submittedName>
        <fullName evidence="1">Uncharacterized protein</fullName>
    </submittedName>
</protein>
<reference evidence="1" key="1">
    <citation type="submission" date="2023-08" db="EMBL/GenBank/DDBJ databases">
        <title>Genomic analyses of the natural microbiome of Caenorhabditis elegans.</title>
        <authorList>
            <person name="Samuel B."/>
        </authorList>
    </citation>
    <scope>NUCLEOTIDE SEQUENCE</scope>
    <source>
        <strain evidence="1">BIGb0220</strain>
    </source>
</reference>
<comment type="caution">
    <text evidence="1">The sequence shown here is derived from an EMBL/GenBank/DDBJ whole genome shotgun (WGS) entry which is preliminary data.</text>
</comment>
<evidence type="ECO:0000313" key="1">
    <source>
        <dbReference type="EMBL" id="MCW2281957.1"/>
    </source>
</evidence>
<dbReference type="Proteomes" id="UP001207687">
    <property type="component" value="Unassembled WGS sequence"/>
</dbReference>
<organism evidence="1 2">
    <name type="scientific">Lactococcus lactis</name>
    <dbReference type="NCBI Taxonomy" id="1358"/>
    <lineage>
        <taxon>Bacteria</taxon>
        <taxon>Bacillati</taxon>
        <taxon>Bacillota</taxon>
        <taxon>Bacilli</taxon>
        <taxon>Lactobacillales</taxon>
        <taxon>Streptococcaceae</taxon>
        <taxon>Lactococcus</taxon>
    </lineage>
</organism>
<gene>
    <name evidence="1" type="ORF">M2256_002479</name>
</gene>
<accession>A0AAW5TT54</accession>
<dbReference type="RefSeq" id="WP_242327591.1">
    <property type="nucleotide sequence ID" value="NZ_CAKOCK010000009.1"/>
</dbReference>
<proteinExistence type="predicted"/>